<evidence type="ECO:0000313" key="4">
    <source>
        <dbReference type="Proteomes" id="UP000460751"/>
    </source>
</evidence>
<evidence type="ECO:0000259" key="2">
    <source>
        <dbReference type="PROSITE" id="PS51902"/>
    </source>
</evidence>
<keyword evidence="4" id="KW-1185">Reference proteome</keyword>
<gene>
    <name evidence="3" type="ORF">GLW01_03055</name>
</gene>
<dbReference type="EMBL" id="WMEX01000001">
    <property type="protein sequence ID" value="MYL25765.1"/>
    <property type="molecule type" value="Genomic_DNA"/>
</dbReference>
<feature type="binding site" evidence="1">
    <location>
        <position position="74"/>
    </location>
    <ligand>
        <name>Zn(2+)</name>
        <dbReference type="ChEBI" id="CHEBI:29105"/>
    </ligand>
</feature>
<keyword evidence="1" id="KW-0143">Chaperone</keyword>
<keyword evidence="1" id="KW-0479">Metal-binding</keyword>
<comment type="caution">
    <text evidence="3">The sequence shown here is derived from an EMBL/GenBank/DDBJ whole genome shotgun (WGS) entry which is preliminary data.</text>
</comment>
<reference evidence="3 4" key="1">
    <citation type="submission" date="2019-11" db="EMBL/GenBank/DDBJ databases">
        <title>Genome sequences of 17 halophilic strains isolated from different environments.</title>
        <authorList>
            <person name="Furrow R.E."/>
        </authorList>
    </citation>
    <scope>NUCLEOTIDE SEQUENCE [LARGE SCALE GENOMIC DNA]</scope>
    <source>
        <strain evidence="3 4">22507_15_FS</strain>
    </source>
</reference>
<dbReference type="Pfam" id="PF06689">
    <property type="entry name" value="zf-C4_ClpX"/>
    <property type="match status" value="1"/>
</dbReference>
<dbReference type="SUPFAM" id="SSF57716">
    <property type="entry name" value="Glucocorticoid receptor-like (DNA-binding domain)"/>
    <property type="match status" value="1"/>
</dbReference>
<dbReference type="Gene3D" id="6.20.220.10">
    <property type="entry name" value="ClpX chaperone, C4-type zinc finger domain"/>
    <property type="match status" value="1"/>
</dbReference>
<dbReference type="OrthoDB" id="2080806at2"/>
<sequence length="81" mass="8833">MSDDDQELDREIESLASQLDDDKMDAIARRLGLRDDEQVYRTQADGQCSFCGRPQAEVGAMVSNGAGARICGECLASFRSS</sequence>
<evidence type="ECO:0000313" key="3">
    <source>
        <dbReference type="EMBL" id="MYL25765.1"/>
    </source>
</evidence>
<feature type="binding site" evidence="1">
    <location>
        <position position="48"/>
    </location>
    <ligand>
        <name>Zn(2+)</name>
        <dbReference type="ChEBI" id="CHEBI:29105"/>
    </ligand>
</feature>
<dbReference type="InterPro" id="IPR059188">
    <property type="entry name" value="Znf_CLPX-like"/>
</dbReference>
<feature type="binding site" evidence="1">
    <location>
        <position position="51"/>
    </location>
    <ligand>
        <name>Zn(2+)</name>
        <dbReference type="ChEBI" id="CHEBI:29105"/>
    </ligand>
</feature>
<dbReference type="InterPro" id="IPR010603">
    <property type="entry name" value="Znf_CppX_C4"/>
</dbReference>
<dbReference type="InterPro" id="IPR038366">
    <property type="entry name" value="Znf_CppX_C4_sf"/>
</dbReference>
<accession>A0A9X5B3Q0</accession>
<dbReference type="SMART" id="SM00994">
    <property type="entry name" value="zf-C4_ClpX"/>
    <property type="match status" value="1"/>
</dbReference>
<protein>
    <recommendedName>
        <fullName evidence="2">ClpX-type ZB domain-containing protein</fullName>
    </recommendedName>
</protein>
<comment type="similarity">
    <text evidence="1">Belongs to the ClpX chaperone family.</text>
</comment>
<dbReference type="RefSeq" id="WP_160898078.1">
    <property type="nucleotide sequence ID" value="NZ_WMEX01000001.1"/>
</dbReference>
<dbReference type="GO" id="GO:0006457">
    <property type="term" value="P:protein folding"/>
    <property type="evidence" value="ECO:0007669"/>
    <property type="project" value="UniProtKB-UniRule"/>
</dbReference>
<dbReference type="PROSITE" id="PS51902">
    <property type="entry name" value="CLPX_ZB"/>
    <property type="match status" value="1"/>
</dbReference>
<name>A0A9X5B3Q0_9GAMM</name>
<organism evidence="3 4">
    <name type="scientific">Vreelandella halophila</name>
    <dbReference type="NCBI Taxonomy" id="86177"/>
    <lineage>
        <taxon>Bacteria</taxon>
        <taxon>Pseudomonadati</taxon>
        <taxon>Pseudomonadota</taxon>
        <taxon>Gammaproteobacteria</taxon>
        <taxon>Oceanospirillales</taxon>
        <taxon>Halomonadaceae</taxon>
        <taxon>Vreelandella</taxon>
    </lineage>
</organism>
<dbReference type="AlphaFoldDB" id="A0A9X5B3Q0"/>
<evidence type="ECO:0000256" key="1">
    <source>
        <dbReference type="PROSITE-ProRule" id="PRU01250"/>
    </source>
</evidence>
<feature type="binding site" evidence="1">
    <location>
        <position position="71"/>
    </location>
    <ligand>
        <name>Zn(2+)</name>
        <dbReference type="ChEBI" id="CHEBI:29105"/>
    </ligand>
</feature>
<dbReference type="Proteomes" id="UP000460751">
    <property type="component" value="Unassembled WGS sequence"/>
</dbReference>
<dbReference type="GO" id="GO:0051082">
    <property type="term" value="F:unfolded protein binding"/>
    <property type="evidence" value="ECO:0007669"/>
    <property type="project" value="UniProtKB-UniRule"/>
</dbReference>
<dbReference type="GO" id="GO:0046983">
    <property type="term" value="F:protein dimerization activity"/>
    <property type="evidence" value="ECO:0007669"/>
    <property type="project" value="UniProtKB-UniRule"/>
</dbReference>
<proteinExistence type="inferred from homology"/>
<keyword evidence="1" id="KW-0862">Zinc</keyword>
<dbReference type="GO" id="GO:0008270">
    <property type="term" value="F:zinc ion binding"/>
    <property type="evidence" value="ECO:0007669"/>
    <property type="project" value="UniProtKB-UniRule"/>
</dbReference>
<feature type="domain" description="ClpX-type ZB" evidence="2">
    <location>
        <begin position="36"/>
        <end position="81"/>
    </location>
</feature>